<evidence type="ECO:0000313" key="13">
    <source>
        <dbReference type="EMBL" id="CCM06787.1"/>
    </source>
</evidence>
<keyword evidence="14" id="KW-1185">Reference proteome</keyword>
<evidence type="ECO:0000256" key="1">
    <source>
        <dbReference type="ARBA" id="ARBA00004123"/>
    </source>
</evidence>
<dbReference type="SUPFAM" id="SSF57667">
    <property type="entry name" value="beta-beta-alpha zinc fingers"/>
    <property type="match status" value="3"/>
</dbReference>
<evidence type="ECO:0000256" key="7">
    <source>
        <dbReference type="ARBA" id="ARBA00023125"/>
    </source>
</evidence>
<feature type="domain" description="C2H2-type" evidence="12">
    <location>
        <begin position="531"/>
        <end position="560"/>
    </location>
</feature>
<keyword evidence="9" id="KW-0539">Nucleus</keyword>
<dbReference type="AlphaFoldDB" id="J4I3T0"/>
<dbReference type="InterPro" id="IPR036236">
    <property type="entry name" value="Znf_C2H2_sf"/>
</dbReference>
<dbReference type="PANTHER" id="PTHR19818">
    <property type="entry name" value="ZINC FINGER PROTEIN ZIC AND GLI"/>
    <property type="match status" value="1"/>
</dbReference>
<evidence type="ECO:0000256" key="5">
    <source>
        <dbReference type="ARBA" id="ARBA00022833"/>
    </source>
</evidence>
<keyword evidence="6" id="KW-0805">Transcription regulation</keyword>
<comment type="subcellular location">
    <subcellularLocation>
        <location evidence="1">Nucleus</location>
    </subcellularLocation>
</comment>
<accession>J4I3T0</accession>
<dbReference type="PANTHER" id="PTHR19818:SF139">
    <property type="entry name" value="PAIR-RULE PROTEIN ODD-PAIRED"/>
    <property type="match status" value="1"/>
</dbReference>
<protein>
    <recommendedName>
        <fullName evidence="12">C2H2-type domain-containing protein</fullName>
    </recommendedName>
</protein>
<feature type="compositionally biased region" description="Basic and acidic residues" evidence="11">
    <location>
        <begin position="378"/>
        <end position="392"/>
    </location>
</feature>
<keyword evidence="3" id="KW-0677">Repeat</keyword>
<dbReference type="Gene3D" id="3.30.160.60">
    <property type="entry name" value="Classic Zinc Finger"/>
    <property type="match status" value="5"/>
</dbReference>
<dbReference type="PROSITE" id="PS50157">
    <property type="entry name" value="ZINC_FINGER_C2H2_2"/>
    <property type="match status" value="3"/>
</dbReference>
<feature type="domain" description="C2H2-type" evidence="12">
    <location>
        <begin position="503"/>
        <end position="530"/>
    </location>
</feature>
<evidence type="ECO:0000259" key="12">
    <source>
        <dbReference type="PROSITE" id="PS50157"/>
    </source>
</evidence>
<dbReference type="InterPro" id="IPR013087">
    <property type="entry name" value="Znf_C2H2_type"/>
</dbReference>
<dbReference type="STRING" id="599839.J4I3T0"/>
<dbReference type="Pfam" id="PF00096">
    <property type="entry name" value="zf-C2H2"/>
    <property type="match status" value="3"/>
</dbReference>
<keyword evidence="8" id="KW-0804">Transcription</keyword>
<reference evidence="13 14" key="1">
    <citation type="journal article" date="2012" name="Appl. Environ. Microbiol.">
        <title>Short-read sequencing for genomic analysis of the brown rot fungus Fibroporia radiculosa.</title>
        <authorList>
            <person name="Tang J.D."/>
            <person name="Perkins A.D."/>
            <person name="Sonstegard T.S."/>
            <person name="Schroeder S.G."/>
            <person name="Burgess S.C."/>
            <person name="Diehl S.V."/>
        </authorList>
    </citation>
    <scope>NUCLEOTIDE SEQUENCE [LARGE SCALE GENOMIC DNA]</scope>
    <source>
        <strain evidence="13 14">TFFH 294</strain>
    </source>
</reference>
<evidence type="ECO:0000256" key="11">
    <source>
        <dbReference type="SAM" id="MobiDB-lite"/>
    </source>
</evidence>
<feature type="region of interest" description="Disordered" evidence="11">
    <location>
        <begin position="374"/>
        <end position="433"/>
    </location>
</feature>
<dbReference type="GO" id="GO:0045944">
    <property type="term" value="P:positive regulation of transcription by RNA polymerase II"/>
    <property type="evidence" value="ECO:0007669"/>
    <property type="project" value="UniProtKB-ARBA"/>
</dbReference>
<keyword evidence="5" id="KW-0862">Zinc</keyword>
<dbReference type="HOGENOM" id="CLU_029481_0_0_1"/>
<dbReference type="GO" id="GO:0008270">
    <property type="term" value="F:zinc ion binding"/>
    <property type="evidence" value="ECO:0007669"/>
    <property type="project" value="UniProtKB-KW"/>
</dbReference>
<organism evidence="13 14">
    <name type="scientific">Fibroporia radiculosa</name>
    <dbReference type="NCBI Taxonomy" id="599839"/>
    <lineage>
        <taxon>Eukaryota</taxon>
        <taxon>Fungi</taxon>
        <taxon>Dikarya</taxon>
        <taxon>Basidiomycota</taxon>
        <taxon>Agaricomycotina</taxon>
        <taxon>Agaricomycetes</taxon>
        <taxon>Polyporales</taxon>
        <taxon>Fibroporiaceae</taxon>
        <taxon>Fibroporia</taxon>
    </lineage>
</organism>
<evidence type="ECO:0000256" key="4">
    <source>
        <dbReference type="ARBA" id="ARBA00022771"/>
    </source>
</evidence>
<gene>
    <name evidence="13" type="ORF">FIBRA_09087</name>
</gene>
<proteinExistence type="predicted"/>
<evidence type="ECO:0000256" key="6">
    <source>
        <dbReference type="ARBA" id="ARBA00023015"/>
    </source>
</evidence>
<dbReference type="GO" id="GO:0000981">
    <property type="term" value="F:DNA-binding transcription factor activity, RNA polymerase II-specific"/>
    <property type="evidence" value="ECO:0007669"/>
    <property type="project" value="TreeGrafter"/>
</dbReference>
<dbReference type="GO" id="GO:0005634">
    <property type="term" value="C:nucleus"/>
    <property type="evidence" value="ECO:0007669"/>
    <property type="project" value="UniProtKB-SubCell"/>
</dbReference>
<dbReference type="RefSeq" id="XP_012176808.1">
    <property type="nucleotide sequence ID" value="XM_012321418.1"/>
</dbReference>
<sequence>MGHSAASPSLPPSAAYPRLAAFSSSFSPDDDKRRISRFPLSPLPLPRQSLPPFSSLRTTVASKPTSQDMQSHTVFQNNHTGGSFVAPSSVLPIACEECAHTCADAPCAAELRLSEECTDQCVVIACNDTHHPVAQCNQNPPNGHCDAPCPRGADCTGWDELFQCCTDYHEYSSEQKGFSTDMVSSNNTFSWDPSFAALLRGCTDPTHLVNPQHNSGNLHSITSNSPPSHAIFHHTPGISMDHGSVYTATEHQFPSDSQPAQVSQSQSSTFYGCQWGGCSETFPSLEELVGHVNLQHLRLPRASDSSHIPQTQQSVPGISGARGGYDANALACMWADCQIYPTSQSIPGSSTSSSADNAIGLLATHLLQDHLGLSTRLPKTDRSPADARESRGHTALTHSLPTPSTFSSPSPHSSSPTPSVASSHRPPTPLPEHDCTAPSAHACRWFGCMQTFSSCDALTTHITVDHVGGGQPYVCDFPGCGKAFAITGALTIHKRTHNGHKPFKCTYCDRAFAESSNLSKHLRTHTGVRPYLCMEPGCNKSFARPDQLARHQNVHKRKQLADSEAASVEVH</sequence>
<name>J4I3T0_9APHY</name>
<feature type="compositionally biased region" description="Low complexity" evidence="11">
    <location>
        <begin position="397"/>
        <end position="424"/>
    </location>
</feature>
<dbReference type="FunFam" id="3.30.160.60:FF:000325">
    <property type="entry name" value="ZFP90 zinc finger protein"/>
    <property type="match status" value="1"/>
</dbReference>
<evidence type="ECO:0000256" key="2">
    <source>
        <dbReference type="ARBA" id="ARBA00022723"/>
    </source>
</evidence>
<evidence type="ECO:0000313" key="14">
    <source>
        <dbReference type="Proteomes" id="UP000006352"/>
    </source>
</evidence>
<dbReference type="EMBL" id="HE797501">
    <property type="protein sequence ID" value="CCM06787.1"/>
    <property type="molecule type" value="Genomic_DNA"/>
</dbReference>
<dbReference type="PROSITE" id="PS00028">
    <property type="entry name" value="ZINC_FINGER_C2H2_1"/>
    <property type="match status" value="4"/>
</dbReference>
<feature type="region of interest" description="Disordered" evidence="11">
    <location>
        <begin position="24"/>
        <end position="43"/>
    </location>
</feature>
<keyword evidence="4 10" id="KW-0863">Zinc-finger</keyword>
<dbReference type="OrthoDB" id="3437960at2759"/>
<evidence type="ECO:0000256" key="10">
    <source>
        <dbReference type="PROSITE-ProRule" id="PRU00042"/>
    </source>
</evidence>
<dbReference type="SMART" id="SM00355">
    <property type="entry name" value="ZnF_C2H2"/>
    <property type="match status" value="5"/>
</dbReference>
<evidence type="ECO:0000256" key="9">
    <source>
        <dbReference type="ARBA" id="ARBA00023242"/>
    </source>
</evidence>
<dbReference type="FunFam" id="3.30.160.60:FF:000125">
    <property type="entry name" value="Putative zinc finger protein 143"/>
    <property type="match status" value="1"/>
</dbReference>
<dbReference type="GeneID" id="24101687"/>
<dbReference type="GO" id="GO:0000978">
    <property type="term" value="F:RNA polymerase II cis-regulatory region sequence-specific DNA binding"/>
    <property type="evidence" value="ECO:0007669"/>
    <property type="project" value="UniProtKB-ARBA"/>
</dbReference>
<dbReference type="Proteomes" id="UP000006352">
    <property type="component" value="Unassembled WGS sequence"/>
</dbReference>
<dbReference type="InterPro" id="IPR050329">
    <property type="entry name" value="GLI_C2H2-zinc-finger"/>
</dbReference>
<keyword evidence="2" id="KW-0479">Metal-binding</keyword>
<evidence type="ECO:0000256" key="3">
    <source>
        <dbReference type="ARBA" id="ARBA00022737"/>
    </source>
</evidence>
<evidence type="ECO:0000256" key="8">
    <source>
        <dbReference type="ARBA" id="ARBA00023163"/>
    </source>
</evidence>
<keyword evidence="7" id="KW-0238">DNA-binding</keyword>
<dbReference type="InParanoid" id="J4I3T0"/>
<feature type="domain" description="C2H2-type" evidence="12">
    <location>
        <begin position="473"/>
        <end position="502"/>
    </location>
</feature>